<keyword evidence="1" id="KW-0812">Transmembrane</keyword>
<dbReference type="PANTHER" id="PTHR30273:SF2">
    <property type="entry name" value="PROTEIN FECR"/>
    <property type="match status" value="1"/>
</dbReference>
<protein>
    <submittedName>
        <fullName evidence="4">FecR family protein</fullName>
    </submittedName>
</protein>
<evidence type="ECO:0000259" key="2">
    <source>
        <dbReference type="Pfam" id="PF04773"/>
    </source>
</evidence>
<dbReference type="RefSeq" id="WP_121196285.1">
    <property type="nucleotide sequence ID" value="NZ_RBKU01000001.1"/>
</dbReference>
<dbReference type="EMBL" id="RBKU01000001">
    <property type="protein sequence ID" value="RKR80516.1"/>
    <property type="molecule type" value="Genomic_DNA"/>
</dbReference>
<keyword evidence="5" id="KW-1185">Reference proteome</keyword>
<keyword evidence="1" id="KW-0472">Membrane</keyword>
<name>A0A495IUU1_9SPHI</name>
<evidence type="ECO:0000259" key="3">
    <source>
        <dbReference type="Pfam" id="PF16344"/>
    </source>
</evidence>
<dbReference type="Proteomes" id="UP000268007">
    <property type="component" value="Unassembled WGS sequence"/>
</dbReference>
<dbReference type="Gene3D" id="3.55.50.30">
    <property type="match status" value="1"/>
</dbReference>
<dbReference type="AlphaFoldDB" id="A0A495IUU1"/>
<dbReference type="Pfam" id="PF16344">
    <property type="entry name" value="FecR_C"/>
    <property type="match status" value="1"/>
</dbReference>
<feature type="domain" description="FecR protein" evidence="2">
    <location>
        <begin position="136"/>
        <end position="223"/>
    </location>
</feature>
<dbReference type="PANTHER" id="PTHR30273">
    <property type="entry name" value="PERIPLASMIC SIGNAL SENSOR AND SIGMA FACTOR ACTIVATOR FECR-RELATED"/>
    <property type="match status" value="1"/>
</dbReference>
<gene>
    <name evidence="4" type="ORF">BDD43_0636</name>
</gene>
<organism evidence="4 5">
    <name type="scientific">Mucilaginibacter gracilis</name>
    <dbReference type="NCBI Taxonomy" id="423350"/>
    <lineage>
        <taxon>Bacteria</taxon>
        <taxon>Pseudomonadati</taxon>
        <taxon>Bacteroidota</taxon>
        <taxon>Sphingobacteriia</taxon>
        <taxon>Sphingobacteriales</taxon>
        <taxon>Sphingobacteriaceae</taxon>
        <taxon>Mucilaginibacter</taxon>
    </lineage>
</organism>
<feature type="transmembrane region" description="Helical" evidence="1">
    <location>
        <begin position="95"/>
        <end position="115"/>
    </location>
</feature>
<evidence type="ECO:0000313" key="4">
    <source>
        <dbReference type="EMBL" id="RKR80516.1"/>
    </source>
</evidence>
<evidence type="ECO:0000313" key="5">
    <source>
        <dbReference type="Proteomes" id="UP000268007"/>
    </source>
</evidence>
<comment type="caution">
    <text evidence="4">The sequence shown here is derived from an EMBL/GenBank/DDBJ whole genome shotgun (WGS) entry which is preliminary data.</text>
</comment>
<dbReference type="PIRSF" id="PIRSF018266">
    <property type="entry name" value="FecR"/>
    <property type="match status" value="1"/>
</dbReference>
<evidence type="ECO:0000256" key="1">
    <source>
        <dbReference type="SAM" id="Phobius"/>
    </source>
</evidence>
<keyword evidence="1" id="KW-1133">Transmembrane helix</keyword>
<dbReference type="InterPro" id="IPR032508">
    <property type="entry name" value="FecR_C"/>
</dbReference>
<proteinExistence type="predicted"/>
<dbReference type="InterPro" id="IPR006860">
    <property type="entry name" value="FecR"/>
</dbReference>
<dbReference type="Gene3D" id="2.60.120.1440">
    <property type="match status" value="1"/>
</dbReference>
<dbReference type="Pfam" id="PF04773">
    <property type="entry name" value="FecR"/>
    <property type="match status" value="1"/>
</dbReference>
<dbReference type="OrthoDB" id="1119382at2"/>
<reference evidence="4 5" key="1">
    <citation type="submission" date="2018-10" db="EMBL/GenBank/DDBJ databases">
        <title>Genomic Encyclopedia of Archaeal and Bacterial Type Strains, Phase II (KMG-II): from individual species to whole genera.</title>
        <authorList>
            <person name="Goeker M."/>
        </authorList>
    </citation>
    <scope>NUCLEOTIDE SEQUENCE [LARGE SCALE GENOMIC DNA]</scope>
    <source>
        <strain evidence="4 5">DSM 18602</strain>
    </source>
</reference>
<sequence length="343" mass="38537">MEEQVTRALLEKFLENQCTATETALVLKWLEHPGNEQQLHELLTGEWQKTIEDTQVENPSDEQMHQWKQRIRTLISEADNEKVYPVLKPPGKPFYLKYAAIWITTIIGFSAFWVFHNRNNQPPPVIAMVEKHNPYGQRSTIILPDSSIIYLGAGSSIQFPERFTGKTRDIRLTGEAFFEVVHNPKKAFIVHAAGVQTCVLGTSFKIEAFPNRPVSVSVATGKVSVGSLDTGSLKVKPLAVLLPGQMVSWDAATQKVTSNFIAVDGLTQWKQGKLVFQHASLSHMAEDLERWYKVKININNPKRAKEAISGVLPPTISVKDAMEVLSITGHFKYALKDSTIRIY</sequence>
<accession>A0A495IUU1</accession>
<feature type="domain" description="Protein FecR C-terminal" evidence="3">
    <location>
        <begin position="273"/>
        <end position="342"/>
    </location>
</feature>
<dbReference type="GO" id="GO:0016989">
    <property type="term" value="F:sigma factor antagonist activity"/>
    <property type="evidence" value="ECO:0007669"/>
    <property type="project" value="TreeGrafter"/>
</dbReference>
<dbReference type="InterPro" id="IPR012373">
    <property type="entry name" value="Ferrdict_sens_TM"/>
</dbReference>